<evidence type="ECO:0000313" key="4">
    <source>
        <dbReference type="Proteomes" id="UP000000560"/>
    </source>
</evidence>
<keyword evidence="2" id="KW-1133">Transmembrane helix</keyword>
<feature type="transmembrane region" description="Helical" evidence="2">
    <location>
        <begin position="6"/>
        <end position="23"/>
    </location>
</feature>
<keyword evidence="4" id="KW-1185">Reference proteome</keyword>
<evidence type="ECO:0000256" key="2">
    <source>
        <dbReference type="SAM" id="Phobius"/>
    </source>
</evidence>
<dbReference type="AlphaFoldDB" id="C8V1I2"/>
<proteinExistence type="predicted"/>
<reference evidence="4" key="2">
    <citation type="journal article" date="2009" name="Fungal Genet. Biol.">
        <title>The 2008 update of the Aspergillus nidulans genome annotation: a community effort.</title>
        <authorList>
            <person name="Wortman J.R."/>
            <person name="Gilsenan J.M."/>
            <person name="Joardar V."/>
            <person name="Deegan J."/>
            <person name="Clutterbuck J."/>
            <person name="Andersen M.R."/>
            <person name="Archer D."/>
            <person name="Bencina M."/>
            <person name="Braus G."/>
            <person name="Coutinho P."/>
            <person name="von Dohren H."/>
            <person name="Doonan J."/>
            <person name="Driessen A.J."/>
            <person name="Durek P."/>
            <person name="Espeso E."/>
            <person name="Fekete E."/>
            <person name="Flipphi M."/>
            <person name="Estrada C.G."/>
            <person name="Geysens S."/>
            <person name="Goldman G."/>
            <person name="de Groot P.W."/>
            <person name="Hansen K."/>
            <person name="Harris S.D."/>
            <person name="Heinekamp T."/>
            <person name="Helmstaedt K."/>
            <person name="Henrissat B."/>
            <person name="Hofmann G."/>
            <person name="Homan T."/>
            <person name="Horio T."/>
            <person name="Horiuchi H."/>
            <person name="James S."/>
            <person name="Jones M."/>
            <person name="Karaffa L."/>
            <person name="Karanyi Z."/>
            <person name="Kato M."/>
            <person name="Keller N."/>
            <person name="Kelly D.E."/>
            <person name="Kiel J.A."/>
            <person name="Kim J.M."/>
            <person name="van der Klei I.J."/>
            <person name="Klis F.M."/>
            <person name="Kovalchuk A."/>
            <person name="Krasevec N."/>
            <person name="Kubicek C.P."/>
            <person name="Liu B."/>
            <person name="Maccabe A."/>
            <person name="Meyer V."/>
            <person name="Mirabito P."/>
            <person name="Miskei M."/>
            <person name="Mos M."/>
            <person name="Mullins J."/>
            <person name="Nelson D.R."/>
            <person name="Nielsen J."/>
            <person name="Oakley B.R."/>
            <person name="Osmani S.A."/>
            <person name="Pakula T."/>
            <person name="Paszewski A."/>
            <person name="Paulsen I."/>
            <person name="Pilsyk S."/>
            <person name="Pocsi I."/>
            <person name="Punt P.J."/>
            <person name="Ram A.F."/>
            <person name="Ren Q."/>
            <person name="Robellet X."/>
            <person name="Robson G."/>
            <person name="Seiboth B."/>
            <person name="van Solingen P."/>
            <person name="Specht T."/>
            <person name="Sun J."/>
            <person name="Taheri-Talesh N."/>
            <person name="Takeshita N."/>
            <person name="Ussery D."/>
            <person name="vanKuyk P.A."/>
            <person name="Visser H."/>
            <person name="van de Vondervoort P.J."/>
            <person name="de Vries R.P."/>
            <person name="Walton J."/>
            <person name="Xiang X."/>
            <person name="Xiong Y."/>
            <person name="Zeng A.P."/>
            <person name="Brandt B.W."/>
            <person name="Cornell M.J."/>
            <person name="van den Hondel C.A."/>
            <person name="Visser J."/>
            <person name="Oliver S.G."/>
            <person name="Turner G."/>
        </authorList>
    </citation>
    <scope>GENOME REANNOTATION</scope>
    <source>
        <strain evidence="4">FGSC A4 / ATCC 38163 / CBS 112.46 / NRRL 194 / M139</strain>
    </source>
</reference>
<dbReference type="RefSeq" id="XP_050466951.1">
    <property type="nucleotide sequence ID" value="XM_050611486.1"/>
</dbReference>
<dbReference type="InParanoid" id="C8V1I2"/>
<dbReference type="GeneID" id="74896610"/>
<feature type="compositionally biased region" description="Polar residues" evidence="1">
    <location>
        <begin position="41"/>
        <end position="55"/>
    </location>
</feature>
<protein>
    <submittedName>
        <fullName evidence="3">Uncharacterized protein</fullName>
    </submittedName>
</protein>
<evidence type="ECO:0000256" key="1">
    <source>
        <dbReference type="SAM" id="MobiDB-lite"/>
    </source>
</evidence>
<organism evidence="3 4">
    <name type="scientific">Emericella nidulans (strain FGSC A4 / ATCC 38163 / CBS 112.46 / NRRL 194 / M139)</name>
    <name type="common">Aspergillus nidulans</name>
    <dbReference type="NCBI Taxonomy" id="227321"/>
    <lineage>
        <taxon>Eukaryota</taxon>
        <taxon>Fungi</taxon>
        <taxon>Dikarya</taxon>
        <taxon>Ascomycota</taxon>
        <taxon>Pezizomycotina</taxon>
        <taxon>Eurotiomycetes</taxon>
        <taxon>Eurotiomycetidae</taxon>
        <taxon>Eurotiales</taxon>
        <taxon>Aspergillaceae</taxon>
        <taxon>Aspergillus</taxon>
        <taxon>Aspergillus subgen. Nidulantes</taxon>
    </lineage>
</organism>
<reference evidence="4" key="1">
    <citation type="journal article" date="2005" name="Nature">
        <title>Sequencing of Aspergillus nidulans and comparative analysis with A. fumigatus and A. oryzae.</title>
        <authorList>
            <person name="Galagan J.E."/>
            <person name="Calvo S.E."/>
            <person name="Cuomo C."/>
            <person name="Ma L.J."/>
            <person name="Wortman J.R."/>
            <person name="Batzoglou S."/>
            <person name="Lee S.I."/>
            <person name="Basturkmen M."/>
            <person name="Spevak C.C."/>
            <person name="Clutterbuck J."/>
            <person name="Kapitonov V."/>
            <person name="Jurka J."/>
            <person name="Scazzocchio C."/>
            <person name="Farman M."/>
            <person name="Butler J."/>
            <person name="Purcell S."/>
            <person name="Harris S."/>
            <person name="Braus G.H."/>
            <person name="Draht O."/>
            <person name="Busch S."/>
            <person name="D'Enfert C."/>
            <person name="Bouchier C."/>
            <person name="Goldman G.H."/>
            <person name="Bell-Pedersen D."/>
            <person name="Griffiths-Jones S."/>
            <person name="Doonan J.H."/>
            <person name="Yu J."/>
            <person name="Vienken K."/>
            <person name="Pain A."/>
            <person name="Freitag M."/>
            <person name="Selker E.U."/>
            <person name="Archer D.B."/>
            <person name="Penalva M.A."/>
            <person name="Oakley B.R."/>
            <person name="Momany M."/>
            <person name="Tanaka T."/>
            <person name="Kumagai T."/>
            <person name="Asai K."/>
            <person name="Machida M."/>
            <person name="Nierman W.C."/>
            <person name="Denning D.W."/>
            <person name="Caddick M."/>
            <person name="Hynes M."/>
            <person name="Paoletti M."/>
            <person name="Fischer R."/>
            <person name="Miller B."/>
            <person name="Dyer P."/>
            <person name="Sachs M.S."/>
            <person name="Osmani S.A."/>
            <person name="Birren B.W."/>
        </authorList>
    </citation>
    <scope>NUCLEOTIDE SEQUENCE [LARGE SCALE GENOMIC DNA]</scope>
    <source>
        <strain evidence="4">FGSC A4 / ATCC 38163 / CBS 112.46 / NRRL 194 / M139</strain>
    </source>
</reference>
<gene>
    <name evidence="3" type="ORF">ANIA_10802</name>
</gene>
<feature type="region of interest" description="Disordered" evidence="1">
    <location>
        <begin position="37"/>
        <end position="77"/>
    </location>
</feature>
<keyword evidence="2" id="KW-0472">Membrane</keyword>
<dbReference type="KEGG" id="ani:ANIA_10802"/>
<feature type="compositionally biased region" description="Low complexity" evidence="1">
    <location>
        <begin position="56"/>
        <end position="77"/>
    </location>
</feature>
<sequence>MSRNFIPVVLAVVMGVGTGYYTFQPALRELQSNKGIIARSPSGSQSFPAAQQPEHQSQQTVSTLTSTPTPTESNTGK</sequence>
<name>C8V1I2_EMENI</name>
<dbReference type="Pfam" id="PF23670">
    <property type="entry name" value="PIGBOS1"/>
    <property type="match status" value="1"/>
</dbReference>
<dbReference type="VEuPathDB" id="FungiDB:AN10802"/>
<dbReference type="Proteomes" id="UP000000560">
    <property type="component" value="Chromosome I"/>
</dbReference>
<dbReference type="HOGENOM" id="CLU_2638058_0_0_1"/>
<evidence type="ECO:0000313" key="3">
    <source>
        <dbReference type="EMBL" id="CBF69832.1"/>
    </source>
</evidence>
<dbReference type="OrthoDB" id="4093673at2759"/>
<dbReference type="InterPro" id="IPR057394">
    <property type="entry name" value="PIGBOS1"/>
</dbReference>
<keyword evidence="2" id="KW-0812">Transmembrane</keyword>
<accession>C8V1I2</accession>
<dbReference type="EMBL" id="BN001301">
    <property type="protein sequence ID" value="CBF69832.1"/>
    <property type="molecule type" value="Genomic_DNA"/>
</dbReference>